<evidence type="ECO:0000256" key="1">
    <source>
        <dbReference type="SAM" id="Phobius"/>
    </source>
</evidence>
<protein>
    <submittedName>
        <fullName evidence="2">Uncharacterized protein</fullName>
    </submittedName>
</protein>
<evidence type="ECO:0000313" key="2">
    <source>
        <dbReference type="EMBL" id="MCP3736214.1"/>
    </source>
</evidence>
<keyword evidence="1" id="KW-0472">Membrane</keyword>
<sequence length="57" mass="5792">MSKIDEVQNEIKATPGLGRKMAKYSAIGAVIAIPLPVVGPVLGAIAGAALAYSKRKG</sequence>
<organism evidence="2 3">
    <name type="scientific">Sphingomonas liriopis</name>
    <dbReference type="NCBI Taxonomy" id="2949094"/>
    <lineage>
        <taxon>Bacteria</taxon>
        <taxon>Pseudomonadati</taxon>
        <taxon>Pseudomonadota</taxon>
        <taxon>Alphaproteobacteria</taxon>
        <taxon>Sphingomonadales</taxon>
        <taxon>Sphingomonadaceae</taxon>
        <taxon>Sphingomonas</taxon>
    </lineage>
</organism>
<dbReference type="Proteomes" id="UP001139486">
    <property type="component" value="Unassembled WGS sequence"/>
</dbReference>
<comment type="caution">
    <text evidence="2">The sequence shown here is derived from an EMBL/GenBank/DDBJ whole genome shotgun (WGS) entry which is preliminary data.</text>
</comment>
<keyword evidence="1" id="KW-0812">Transmembrane</keyword>
<evidence type="ECO:0000313" key="3">
    <source>
        <dbReference type="Proteomes" id="UP001139486"/>
    </source>
</evidence>
<dbReference type="RefSeq" id="WP_254290207.1">
    <property type="nucleotide sequence ID" value="NZ_JAMLDY010000022.1"/>
</dbReference>
<dbReference type="EMBL" id="JAMLDY010000022">
    <property type="protein sequence ID" value="MCP3736214.1"/>
    <property type="molecule type" value="Genomic_DNA"/>
</dbReference>
<accession>A0A9X2HVD8</accession>
<reference evidence="2" key="1">
    <citation type="submission" date="2022-05" db="EMBL/GenBank/DDBJ databases">
        <title>Sphingomonas sp. strain RP10 Genome sequencing and assembly.</title>
        <authorList>
            <person name="Kim I."/>
        </authorList>
    </citation>
    <scope>NUCLEOTIDE SEQUENCE</scope>
    <source>
        <strain evidence="2">RP10</strain>
    </source>
</reference>
<proteinExistence type="predicted"/>
<name>A0A9X2HVD8_9SPHN</name>
<gene>
    <name evidence="2" type="ORF">M9979_15200</name>
</gene>
<keyword evidence="1" id="KW-1133">Transmembrane helix</keyword>
<keyword evidence="3" id="KW-1185">Reference proteome</keyword>
<feature type="transmembrane region" description="Helical" evidence="1">
    <location>
        <begin position="26"/>
        <end position="52"/>
    </location>
</feature>
<dbReference type="AlphaFoldDB" id="A0A9X2HVD8"/>